<protein>
    <submittedName>
        <fullName evidence="1">DUF2249 domain-containing protein</fullName>
    </submittedName>
</protein>
<reference evidence="1 2" key="1">
    <citation type="submission" date="2019-06" db="EMBL/GenBank/DDBJ databases">
        <title>Sulfurimonas gotlandica sp. nov., a chemoautotrophic and psychrotolerant epsilonproteobacterium isolated from a pelagic redoxcline, and an emended description of the genus Sulfurimonas.</title>
        <authorList>
            <person name="Wang S."/>
            <person name="Jiang L."/>
            <person name="Shao Z."/>
        </authorList>
    </citation>
    <scope>NUCLEOTIDE SEQUENCE [LARGE SCALE GENOMIC DNA]</scope>
    <source>
        <strain evidence="1 2">S2-6</strain>
    </source>
</reference>
<gene>
    <name evidence="1" type="ORF">FJR45_10320</name>
</gene>
<name>A0A7M1B455_9BACT</name>
<dbReference type="AlphaFoldDB" id="A0A7M1B455"/>
<keyword evidence="2" id="KW-1185">Reference proteome</keyword>
<dbReference type="KEGG" id="ssei:FJR45_10320"/>
<proteinExistence type="predicted"/>
<evidence type="ECO:0000313" key="2">
    <source>
        <dbReference type="Proteomes" id="UP000593719"/>
    </source>
</evidence>
<organism evidence="1 2">
    <name type="scientific">Sulfurimonas sediminis</name>
    <dbReference type="NCBI Taxonomy" id="2590020"/>
    <lineage>
        <taxon>Bacteria</taxon>
        <taxon>Pseudomonadati</taxon>
        <taxon>Campylobacterota</taxon>
        <taxon>Epsilonproteobacteria</taxon>
        <taxon>Campylobacterales</taxon>
        <taxon>Sulfurimonadaceae</taxon>
        <taxon>Sulfurimonas</taxon>
    </lineage>
</organism>
<dbReference type="InterPro" id="IPR036868">
    <property type="entry name" value="TusA-like_sf"/>
</dbReference>
<sequence>METNKEIILDVSELEAPYPLVEAINALNILQDDEVLIFRHRMNPQMLFQNILALGLKYEITKEDANEFEMRIYK</sequence>
<dbReference type="Proteomes" id="UP000593719">
    <property type="component" value="Chromosome"/>
</dbReference>
<accession>A0A7M1B455</accession>
<evidence type="ECO:0000313" key="1">
    <source>
        <dbReference type="EMBL" id="QOP44316.1"/>
    </source>
</evidence>
<dbReference type="EMBL" id="CP041235">
    <property type="protein sequence ID" value="QOP44316.1"/>
    <property type="molecule type" value="Genomic_DNA"/>
</dbReference>
<dbReference type="RefSeq" id="WP_193150463.1">
    <property type="nucleotide sequence ID" value="NZ_CP041235.1"/>
</dbReference>
<dbReference type="SUPFAM" id="SSF64307">
    <property type="entry name" value="SirA-like"/>
    <property type="match status" value="1"/>
</dbReference>